<evidence type="ECO:0000256" key="6">
    <source>
        <dbReference type="ARBA" id="ARBA00023136"/>
    </source>
</evidence>
<evidence type="ECO:0000256" key="1">
    <source>
        <dbReference type="ARBA" id="ARBA00004479"/>
    </source>
</evidence>
<feature type="repeat" description="Cys-rich GLG1" evidence="8">
    <location>
        <begin position="951"/>
        <end position="1018"/>
    </location>
</feature>
<keyword evidence="4" id="KW-0677">Repeat</keyword>
<dbReference type="GO" id="GO:0017134">
    <property type="term" value="F:fibroblast growth factor binding"/>
    <property type="evidence" value="ECO:0007669"/>
    <property type="project" value="TreeGrafter"/>
</dbReference>
<feature type="transmembrane region" description="Helical" evidence="9">
    <location>
        <begin position="1192"/>
        <end position="1215"/>
    </location>
</feature>
<feature type="repeat" description="Cys-rich GLG1" evidence="8">
    <location>
        <begin position="313"/>
        <end position="373"/>
    </location>
</feature>
<gene>
    <name evidence="11" type="ORF">OFUS_LOCUS6242</name>
</gene>
<dbReference type="GO" id="GO:0000139">
    <property type="term" value="C:Golgi membrane"/>
    <property type="evidence" value="ECO:0007669"/>
    <property type="project" value="InterPro"/>
</dbReference>
<evidence type="ECO:0000256" key="3">
    <source>
        <dbReference type="ARBA" id="ARBA00022729"/>
    </source>
</evidence>
<dbReference type="InterPro" id="IPR039728">
    <property type="entry name" value="GLG1"/>
</dbReference>
<keyword evidence="6 9" id="KW-0472">Membrane</keyword>
<feature type="repeat" description="Cys-rich GLG1" evidence="8">
    <location>
        <begin position="445"/>
        <end position="504"/>
    </location>
</feature>
<dbReference type="PANTHER" id="PTHR11884">
    <property type="entry name" value="SELECTIN LIGAND RELATED"/>
    <property type="match status" value="1"/>
</dbReference>
<keyword evidence="5 9" id="KW-1133">Transmembrane helix</keyword>
<dbReference type="InterPro" id="IPR017873">
    <property type="entry name" value="Cys-rich_GLG1_repeat_euk"/>
</dbReference>
<name>A0A8S4NEL0_OWEFU</name>
<organism evidence="11 12">
    <name type="scientific">Owenia fusiformis</name>
    <name type="common">Polychaete worm</name>
    <dbReference type="NCBI Taxonomy" id="6347"/>
    <lineage>
        <taxon>Eukaryota</taxon>
        <taxon>Metazoa</taxon>
        <taxon>Spiralia</taxon>
        <taxon>Lophotrochozoa</taxon>
        <taxon>Annelida</taxon>
        <taxon>Polychaeta</taxon>
        <taxon>Sedentaria</taxon>
        <taxon>Canalipalpata</taxon>
        <taxon>Sabellida</taxon>
        <taxon>Oweniida</taxon>
        <taxon>Oweniidae</taxon>
        <taxon>Owenia</taxon>
    </lineage>
</organism>
<feature type="non-terminal residue" evidence="11">
    <location>
        <position position="1"/>
    </location>
</feature>
<dbReference type="InterPro" id="IPR001893">
    <property type="entry name" value="Cys-rich_GLG1_repeat"/>
</dbReference>
<dbReference type="Pfam" id="PF00839">
    <property type="entry name" value="Cys_rich_FGFR"/>
    <property type="match status" value="14"/>
</dbReference>
<dbReference type="PANTHER" id="PTHR11884:SF1">
    <property type="entry name" value="GOLGI APPARATUS PROTEIN 1"/>
    <property type="match status" value="1"/>
</dbReference>
<evidence type="ECO:0000313" key="12">
    <source>
        <dbReference type="Proteomes" id="UP000749559"/>
    </source>
</evidence>
<evidence type="ECO:0000256" key="8">
    <source>
        <dbReference type="PROSITE-ProRule" id="PRU00622"/>
    </source>
</evidence>
<accession>A0A8S4NEL0</accession>
<comment type="caution">
    <text evidence="11">The sequence shown here is derived from an EMBL/GenBank/DDBJ whole genome shotgun (WGS) entry which is preliminary data.</text>
</comment>
<feature type="repeat" description="Cys-rich GLG1" evidence="8">
    <location>
        <begin position="705"/>
        <end position="769"/>
    </location>
</feature>
<sequence>SKMAALRRGIFLCIISSIFCGVLSEPRNVAGNKANGQFVNNQDNSVINREKRQKPLDNNNIPNNFNKIRNQNPGLNFNKNQGFPNAQDSNNQNYLNAAGQQNNRINPQGRNDNVIQNRPFGNNGPPKVMNQNQRFNEPPRKNPVVKISETPQCAADVQRLCSKNLRTNNFAILECLQNDADSKGISETCQHFVWGYKKNLTNDERFDTAAHEVCKDALLEFPDCGKLEPGKGWIISCLIEHKENLTNENCKQFLNKMASIIFGDYRLICNFMDKCQKDVESNSCGRLAQRDEVEDALHSQGETIKCLSEHVGTLQDTCKHEILRIAELQADDFHLDRALYYACRDAREQFCKKTKAGGGKVFKCLFRHKFDKDMNTECRSALVTRQKLVAEDYKVSHGLVAACSRDIRAAKCAIRLQDQGMPDNKHVRLSHVLLCLEASEKGGERVSPECLAEMRDWRRALMEDYRISPDIVKECAKEIMGPCKGIHKEGRTLHCLMDLARPHHNRETEIEISNTCLRAIEDLIEEADAGEDFRVDPALQEVCQPVVETQCKDVKPGDANVLNCLMELLGSDKMLEDCEERLLEIQFFVARDFKLDPRLFRKCRRVAQEVCQVDVKKWFEKKTVEDEAEMAPKRFLLACLHNHAKRKQLDRACAFEVKRVMHQRAANVDLEPRIETPCLADLGAFCSDDVEKGEEVRCLQDHMDELAERCQWAVGNYTEDEDEDPGLDRILMKACTPMIKKFCEDLLDNDATEAGEVMECLIKYKHHSDMNTKCTAGIEHHQIVTLKDYRFSYKFKEACKQDVLTNCRGMKRKADVVVCMSEILRNDTLLEQDHRISKPCRKQMKVELLQRGEDIHLDPFLEEACGMDVNRFCKKIEHGKARVVECLKKHQDQLTASCKKKLFKREQLEMKDNSVDYSLMSFCKRMINHFCKEETGPSLLSCLKKYKDEEEFDAKCRKVIITRQEIQNLDYRLNPQLKTACKRDIPKFCKDVTDNEPNDKDLEGKVINCLKIKFRGNRLSRDCEDNIREVIKEAALDYRQDPMLINACKAQITEHCLDSIAVASDGSDDGKGGVINCLKKTFEAKKITDPQCQKQIIRLLLEGKADVHVDPLLYKACSLDIKHFCYNVPQGEGRQMSCLLAALEDKGVRLKPECNKMLEERVQMWEYAAKVAPPETMGELMDQISSSPAKNYFLGIIFAIIGFLFIAGLFCGRVTKRVPAGQKNK</sequence>
<keyword evidence="12" id="KW-1185">Reference proteome</keyword>
<keyword evidence="3 10" id="KW-0732">Signal</keyword>
<evidence type="ECO:0000256" key="2">
    <source>
        <dbReference type="ARBA" id="ARBA00022692"/>
    </source>
</evidence>
<feature type="repeat" description="Cys-rich GLG1" evidence="8">
    <location>
        <begin position="511"/>
        <end position="573"/>
    </location>
</feature>
<proteinExistence type="predicted"/>
<evidence type="ECO:0000256" key="5">
    <source>
        <dbReference type="ARBA" id="ARBA00022989"/>
    </source>
</evidence>
<evidence type="ECO:0000256" key="9">
    <source>
        <dbReference type="SAM" id="Phobius"/>
    </source>
</evidence>
<dbReference type="AlphaFoldDB" id="A0A8S4NEL0"/>
<dbReference type="OrthoDB" id="2015434at2759"/>
<keyword evidence="2 9" id="KW-0812">Transmembrane</keyword>
<keyword evidence="7" id="KW-0325">Glycoprotein</keyword>
<dbReference type="Proteomes" id="UP000749559">
    <property type="component" value="Unassembled WGS sequence"/>
</dbReference>
<dbReference type="EMBL" id="CAIIXF020000003">
    <property type="protein sequence ID" value="CAH1779433.1"/>
    <property type="molecule type" value="Genomic_DNA"/>
</dbReference>
<feature type="repeat" description="Cys-rich GLG1" evidence="8">
    <location>
        <begin position="835"/>
        <end position="895"/>
    </location>
</feature>
<evidence type="ECO:0000313" key="11">
    <source>
        <dbReference type="EMBL" id="CAH1779433.1"/>
    </source>
</evidence>
<dbReference type="PROSITE" id="PS51289">
    <property type="entry name" value="GLG1_C_RICH"/>
    <property type="match status" value="7"/>
</dbReference>
<evidence type="ECO:0008006" key="13">
    <source>
        <dbReference type="Google" id="ProtNLM"/>
    </source>
</evidence>
<reference evidence="11" key="1">
    <citation type="submission" date="2022-03" db="EMBL/GenBank/DDBJ databases">
        <authorList>
            <person name="Martin C."/>
        </authorList>
    </citation>
    <scope>NUCLEOTIDE SEQUENCE</scope>
</reference>
<protein>
    <recommendedName>
        <fullName evidence="13">Golgi apparatus protein 1</fullName>
    </recommendedName>
</protein>
<feature type="chain" id="PRO_5035896224" description="Golgi apparatus protein 1" evidence="10">
    <location>
        <begin position="25"/>
        <end position="1225"/>
    </location>
</feature>
<evidence type="ECO:0000256" key="7">
    <source>
        <dbReference type="ARBA" id="ARBA00023180"/>
    </source>
</evidence>
<feature type="repeat" description="Cys-rich GLG1" evidence="8">
    <location>
        <begin position="1087"/>
        <end position="1147"/>
    </location>
</feature>
<evidence type="ECO:0000256" key="10">
    <source>
        <dbReference type="SAM" id="SignalP"/>
    </source>
</evidence>
<feature type="signal peptide" evidence="10">
    <location>
        <begin position="1"/>
        <end position="24"/>
    </location>
</feature>
<comment type="subcellular location">
    <subcellularLocation>
        <location evidence="1">Membrane</location>
        <topology evidence="1">Single-pass type I membrane protein</topology>
    </subcellularLocation>
</comment>
<evidence type="ECO:0000256" key="4">
    <source>
        <dbReference type="ARBA" id="ARBA00022737"/>
    </source>
</evidence>